<evidence type="ECO:0000259" key="2">
    <source>
        <dbReference type="Pfam" id="PF12274"/>
    </source>
</evidence>
<name>A0AAD8VMF4_LOLMU</name>
<organism evidence="4 5">
    <name type="scientific">Lolium multiflorum</name>
    <name type="common">Italian ryegrass</name>
    <name type="synonym">Lolium perenne subsp. multiflorum</name>
    <dbReference type="NCBI Taxonomy" id="4521"/>
    <lineage>
        <taxon>Eukaryota</taxon>
        <taxon>Viridiplantae</taxon>
        <taxon>Streptophyta</taxon>
        <taxon>Embryophyta</taxon>
        <taxon>Tracheophyta</taxon>
        <taxon>Spermatophyta</taxon>
        <taxon>Magnoliopsida</taxon>
        <taxon>Liliopsida</taxon>
        <taxon>Poales</taxon>
        <taxon>Poaceae</taxon>
        <taxon>BOP clade</taxon>
        <taxon>Pooideae</taxon>
        <taxon>Poodae</taxon>
        <taxon>Poeae</taxon>
        <taxon>Poeae Chloroplast Group 2 (Poeae type)</taxon>
        <taxon>Loliodinae</taxon>
        <taxon>Loliinae</taxon>
        <taxon>Lolium</taxon>
    </lineage>
</organism>
<dbReference type="PANTHER" id="PTHR33120">
    <property type="entry name" value="EXPRESSED PROTEIN-RELATED"/>
    <property type="match status" value="1"/>
</dbReference>
<protein>
    <submittedName>
        <fullName evidence="4">Uncharacterized protein</fullName>
    </submittedName>
</protein>
<dbReference type="PANTHER" id="PTHR33120:SF53">
    <property type="entry name" value="OS03G0697833 PROTEIN"/>
    <property type="match status" value="1"/>
</dbReference>
<dbReference type="Pfam" id="PF12274">
    <property type="entry name" value="DUF3615"/>
    <property type="match status" value="1"/>
</dbReference>
<reference evidence="4" key="1">
    <citation type="submission" date="2023-07" db="EMBL/GenBank/DDBJ databases">
        <title>A chromosome-level genome assembly of Lolium multiflorum.</title>
        <authorList>
            <person name="Chen Y."/>
            <person name="Copetti D."/>
            <person name="Kolliker R."/>
            <person name="Studer B."/>
        </authorList>
    </citation>
    <scope>NUCLEOTIDE SEQUENCE</scope>
    <source>
        <strain evidence="4">02402/16</strain>
        <tissue evidence="4">Leaf</tissue>
    </source>
</reference>
<proteinExistence type="predicted"/>
<sequence>MESDAVIIHRIVMTGGVDWTGATANQSAALDHIHGYYKKALDRLPPELIPSLLDAGFCFGFLDPVSNIIANTLSDDLGKNSEATTVSHELGRGRENRKRTRASISKNGEKIESRRAAISKIITESSKDVHLIPRPSDRTNAMLLTSSVAARSLRGLVAFLTSYFRYLTTWDALRYLVLSAADLLVAVHLIQEVRRDARAFATHDDPTARIALRCAAISALHPAVDALVSRSFLLASRADEASDLLLHTQGCISDSTIERLSDLLTSTTTDMTMQESPPMQQAIARLQHRKTKAITRLQQSKLKNFPVGAGLQISLKMALLDKIHLLYLEAISRIPKHELRSRHHRGLLKAGHCYGPCDPVTNIILNTIWYDTMYPPEQHFEVAMICTKSLARVEFLSLCGLVAYICARFPGFSVYEAMRRLVICNARLDSVVEMAKAEGHDEGDIPFSEPDAYDTAYRAAHHPSPAAFVEFATTVMPQVGGILWSTAEVKRVLSSSNIFAISETLSRKLPPSRSLKKARKLSSHATNIISAYRDKFEACQGTIVKLGQEYELHFICDVNSTIPEDGVGYCAHSYSYPFSHMNILARRKGSQNDQVPTLFFIQCSNSDEHMQDKAFLCCPISDPSKDAGRCYHCEYDGIKIIHPSSKSYLGRCTDFEEMARGESAVDAQGLAKKGQMNTLFDDTLEYEDSIYFDPAWDVDFRIFIDRTARDQASQEKLKKEQQPGKSVDYSWIDKLVYEDSLTRSPYLMY</sequence>
<accession>A0AAD8VMF4</accession>
<dbReference type="Proteomes" id="UP001231189">
    <property type="component" value="Unassembled WGS sequence"/>
</dbReference>
<dbReference type="InterPro" id="IPR022059">
    <property type="entry name" value="DUF3615"/>
</dbReference>
<evidence type="ECO:0000313" key="5">
    <source>
        <dbReference type="Proteomes" id="UP001231189"/>
    </source>
</evidence>
<dbReference type="AlphaFoldDB" id="A0AAD8VMF4"/>
<feature type="domain" description="PIR2-like helical" evidence="3">
    <location>
        <begin position="321"/>
        <end position="434"/>
    </location>
</feature>
<comment type="caution">
    <text evidence="4">The sequence shown here is derived from an EMBL/GenBank/DDBJ whole genome shotgun (WGS) entry which is preliminary data.</text>
</comment>
<evidence type="ECO:0000313" key="4">
    <source>
        <dbReference type="EMBL" id="KAK1612034.1"/>
    </source>
</evidence>
<feature type="region of interest" description="Disordered" evidence="1">
    <location>
        <begin position="85"/>
        <end position="106"/>
    </location>
</feature>
<dbReference type="InterPro" id="IPR046527">
    <property type="entry name" value="PIR2-like_helical"/>
</dbReference>
<dbReference type="EMBL" id="JAUUTY010000007">
    <property type="protein sequence ID" value="KAK1612034.1"/>
    <property type="molecule type" value="Genomic_DNA"/>
</dbReference>
<evidence type="ECO:0000256" key="1">
    <source>
        <dbReference type="SAM" id="MobiDB-lite"/>
    </source>
</evidence>
<keyword evidence="5" id="KW-1185">Reference proteome</keyword>
<dbReference type="Pfam" id="PF20235">
    <property type="entry name" value="PIR2-like_helical"/>
    <property type="match status" value="2"/>
</dbReference>
<evidence type="ECO:0000259" key="3">
    <source>
        <dbReference type="Pfam" id="PF20235"/>
    </source>
</evidence>
<gene>
    <name evidence="4" type="ORF">QYE76_035707</name>
</gene>
<feature type="domain" description="PIR2-like helical" evidence="3">
    <location>
        <begin position="31"/>
        <end position="190"/>
    </location>
</feature>
<feature type="domain" description="DUF3615" evidence="2">
    <location>
        <begin position="547"/>
        <end position="643"/>
    </location>
</feature>